<sequence>MVTRHYQRKCQTPKIQEITGLKEFSYREIKEGTKKFKKQNKLGEGGFGLVYKGTLRLLNGNYKDLAVKRVTNEEAAKQLLTNFRRSQYFITGMLCDL</sequence>
<accession>A0A0A9AKW4</accession>
<dbReference type="EMBL" id="GBRH01245551">
    <property type="protein sequence ID" value="JAD52344.1"/>
    <property type="molecule type" value="Transcribed_RNA"/>
</dbReference>
<evidence type="ECO:0000313" key="4">
    <source>
        <dbReference type="EMBL" id="JAD52344.1"/>
    </source>
</evidence>
<dbReference type="AlphaFoldDB" id="A0A0A9AKW4"/>
<evidence type="ECO:0000256" key="3">
    <source>
        <dbReference type="PROSITE-ProRule" id="PRU10141"/>
    </source>
</evidence>
<dbReference type="PANTHER" id="PTHR27007">
    <property type="match status" value="1"/>
</dbReference>
<organism evidence="4">
    <name type="scientific">Arundo donax</name>
    <name type="common">Giant reed</name>
    <name type="synonym">Donax arundinaceus</name>
    <dbReference type="NCBI Taxonomy" id="35708"/>
    <lineage>
        <taxon>Eukaryota</taxon>
        <taxon>Viridiplantae</taxon>
        <taxon>Streptophyta</taxon>
        <taxon>Embryophyta</taxon>
        <taxon>Tracheophyta</taxon>
        <taxon>Spermatophyta</taxon>
        <taxon>Magnoliopsida</taxon>
        <taxon>Liliopsida</taxon>
        <taxon>Poales</taxon>
        <taxon>Poaceae</taxon>
        <taxon>PACMAD clade</taxon>
        <taxon>Arundinoideae</taxon>
        <taxon>Arundineae</taxon>
        <taxon>Arundo</taxon>
    </lineage>
</organism>
<dbReference type="PROSITE" id="PS00107">
    <property type="entry name" value="PROTEIN_KINASE_ATP"/>
    <property type="match status" value="1"/>
</dbReference>
<evidence type="ECO:0000256" key="1">
    <source>
        <dbReference type="ARBA" id="ARBA00022741"/>
    </source>
</evidence>
<evidence type="ECO:0000256" key="2">
    <source>
        <dbReference type="ARBA" id="ARBA00022840"/>
    </source>
</evidence>
<dbReference type="Gene3D" id="3.30.200.20">
    <property type="entry name" value="Phosphorylase Kinase, domain 1"/>
    <property type="match status" value="1"/>
</dbReference>
<reference evidence="4" key="2">
    <citation type="journal article" date="2015" name="Data Brief">
        <title>Shoot transcriptome of the giant reed, Arundo donax.</title>
        <authorList>
            <person name="Barrero R.A."/>
            <person name="Guerrero F.D."/>
            <person name="Moolhuijzen P."/>
            <person name="Goolsby J.A."/>
            <person name="Tidwell J."/>
            <person name="Bellgard S.E."/>
            <person name="Bellgard M.I."/>
        </authorList>
    </citation>
    <scope>NUCLEOTIDE SEQUENCE</scope>
    <source>
        <tissue evidence="4">Shoot tissue taken approximately 20 cm above the soil surface</tissue>
    </source>
</reference>
<reference evidence="4" key="1">
    <citation type="submission" date="2014-09" db="EMBL/GenBank/DDBJ databases">
        <authorList>
            <person name="Magalhaes I.L.F."/>
            <person name="Oliveira U."/>
            <person name="Santos F.R."/>
            <person name="Vidigal T.H.D.A."/>
            <person name="Brescovit A.D."/>
            <person name="Santos A.J."/>
        </authorList>
    </citation>
    <scope>NUCLEOTIDE SEQUENCE</scope>
    <source>
        <tissue evidence="4">Shoot tissue taken approximately 20 cm above the soil surface</tissue>
    </source>
</reference>
<dbReference type="InterPro" id="IPR050528">
    <property type="entry name" value="L-type_Lectin-RKs"/>
</dbReference>
<dbReference type="InterPro" id="IPR017441">
    <property type="entry name" value="Protein_kinase_ATP_BS"/>
</dbReference>
<feature type="binding site" evidence="3">
    <location>
        <position position="68"/>
    </location>
    <ligand>
        <name>ATP</name>
        <dbReference type="ChEBI" id="CHEBI:30616"/>
    </ligand>
</feature>
<evidence type="ECO:0008006" key="5">
    <source>
        <dbReference type="Google" id="ProtNLM"/>
    </source>
</evidence>
<keyword evidence="1 3" id="KW-0547">Nucleotide-binding</keyword>
<dbReference type="InterPro" id="IPR011009">
    <property type="entry name" value="Kinase-like_dom_sf"/>
</dbReference>
<keyword evidence="2 3" id="KW-0067">ATP-binding</keyword>
<dbReference type="SUPFAM" id="SSF56112">
    <property type="entry name" value="Protein kinase-like (PK-like)"/>
    <property type="match status" value="1"/>
</dbReference>
<proteinExistence type="predicted"/>
<name>A0A0A9AKW4_ARUDO</name>
<dbReference type="GO" id="GO:0005524">
    <property type="term" value="F:ATP binding"/>
    <property type="evidence" value="ECO:0007669"/>
    <property type="project" value="UniProtKB-UniRule"/>
</dbReference>
<protein>
    <recommendedName>
        <fullName evidence="5">Protein kinase domain-containing protein</fullName>
    </recommendedName>
</protein>